<sequence length="80" mass="8997">MAAIERLFTFIPLNVKRGCPCASSFNLVHFVTLYPVYVSKFIFICIKMGLMEKIKSIKIGGYGDEADSFSIFNRFGSIGF</sequence>
<gene>
    <name evidence="1" type="ORF">SAMN05878482_101970</name>
</gene>
<dbReference type="Proteomes" id="UP000185829">
    <property type="component" value="Unassembled WGS sequence"/>
</dbReference>
<reference evidence="1 2" key="1">
    <citation type="submission" date="2017-01" db="EMBL/GenBank/DDBJ databases">
        <authorList>
            <person name="Varghese N."/>
            <person name="Submissions S."/>
        </authorList>
    </citation>
    <scope>NUCLEOTIDE SEQUENCE [LARGE SCALE GENOMIC DNA]</scope>
    <source>
        <strain evidence="1 2">RUG2-6</strain>
    </source>
</reference>
<dbReference type="EMBL" id="FTMX01000001">
    <property type="protein sequence ID" value="SIQ34260.1"/>
    <property type="molecule type" value="Genomic_DNA"/>
</dbReference>
<dbReference type="AlphaFoldDB" id="A0A9X8R4E7"/>
<evidence type="ECO:0000313" key="2">
    <source>
        <dbReference type="Proteomes" id="UP000185829"/>
    </source>
</evidence>
<organism evidence="1 2">
    <name type="scientific">Peribacillus simplex</name>
    <dbReference type="NCBI Taxonomy" id="1478"/>
    <lineage>
        <taxon>Bacteria</taxon>
        <taxon>Bacillati</taxon>
        <taxon>Bacillota</taxon>
        <taxon>Bacilli</taxon>
        <taxon>Bacillales</taxon>
        <taxon>Bacillaceae</taxon>
        <taxon>Peribacillus</taxon>
    </lineage>
</organism>
<accession>A0A9X8R4E7</accession>
<proteinExistence type="predicted"/>
<name>A0A9X8R4E7_9BACI</name>
<evidence type="ECO:0000313" key="1">
    <source>
        <dbReference type="EMBL" id="SIQ34260.1"/>
    </source>
</evidence>
<protein>
    <submittedName>
        <fullName evidence="1">Uncharacterized protein</fullName>
    </submittedName>
</protein>
<comment type="caution">
    <text evidence="1">The sequence shown here is derived from an EMBL/GenBank/DDBJ whole genome shotgun (WGS) entry which is preliminary data.</text>
</comment>